<keyword evidence="4 11" id="KW-0436">Ligase</keyword>
<dbReference type="RefSeq" id="WP_307355787.1">
    <property type="nucleotide sequence ID" value="NZ_BAAACJ010000037.1"/>
</dbReference>
<evidence type="ECO:0000256" key="11">
    <source>
        <dbReference type="HAMAP-Rule" id="MF_00138"/>
    </source>
</evidence>
<dbReference type="PANTHER" id="PTHR43472">
    <property type="entry name" value="PHOSPHORIBOSYLAMINE--GLYCINE LIGASE"/>
    <property type="match status" value="1"/>
</dbReference>
<comment type="similarity">
    <text evidence="8 11">Belongs to the GARS family.</text>
</comment>
<dbReference type="InterPro" id="IPR020560">
    <property type="entry name" value="PRibGlycinamide_synth_C-dom"/>
</dbReference>
<comment type="pathway">
    <text evidence="2 11">Purine metabolism; IMP biosynthesis via de novo pathway; N(1)-(5-phospho-D-ribosyl)glycinamide from 5-phospho-alpha-D-ribose 1-diphosphate: step 2/2.</text>
</comment>
<name>A0ABU0JS18_HATLI</name>
<gene>
    <name evidence="11" type="primary">purD</name>
    <name evidence="14" type="ORF">QOZ93_001605</name>
</gene>
<dbReference type="SMART" id="SM01209">
    <property type="entry name" value="GARS_A"/>
    <property type="match status" value="1"/>
</dbReference>
<keyword evidence="7 12" id="KW-0067">ATP-binding</keyword>
<comment type="caution">
    <text evidence="14">The sequence shown here is derived from an EMBL/GenBank/DDBJ whole genome shotgun (WGS) entry which is preliminary data.</text>
</comment>
<keyword evidence="5 12" id="KW-0547">Nucleotide-binding</keyword>
<dbReference type="EMBL" id="JAUSWN010000012">
    <property type="protein sequence ID" value="MDQ0479863.1"/>
    <property type="molecule type" value="Genomic_DNA"/>
</dbReference>
<feature type="domain" description="ATP-grasp" evidence="13">
    <location>
        <begin position="107"/>
        <end position="313"/>
    </location>
</feature>
<evidence type="ECO:0000313" key="15">
    <source>
        <dbReference type="Proteomes" id="UP001224418"/>
    </source>
</evidence>
<reference evidence="14 15" key="1">
    <citation type="submission" date="2023-07" db="EMBL/GenBank/DDBJ databases">
        <title>Genomic Encyclopedia of Type Strains, Phase IV (KMG-IV): sequencing the most valuable type-strain genomes for metagenomic binning, comparative biology and taxonomic classification.</title>
        <authorList>
            <person name="Goeker M."/>
        </authorList>
    </citation>
    <scope>NUCLEOTIDE SEQUENCE [LARGE SCALE GENOMIC DNA]</scope>
    <source>
        <strain evidence="14 15">DSM 1400</strain>
    </source>
</reference>
<dbReference type="InterPro" id="IPR011054">
    <property type="entry name" value="Rudment_hybrid_motif"/>
</dbReference>
<dbReference type="Pfam" id="PF01071">
    <property type="entry name" value="GARS_A"/>
    <property type="match status" value="1"/>
</dbReference>
<evidence type="ECO:0000256" key="6">
    <source>
        <dbReference type="ARBA" id="ARBA00022755"/>
    </source>
</evidence>
<evidence type="ECO:0000256" key="10">
    <source>
        <dbReference type="ARBA" id="ARBA00042864"/>
    </source>
</evidence>
<evidence type="ECO:0000256" key="4">
    <source>
        <dbReference type="ARBA" id="ARBA00022598"/>
    </source>
</evidence>
<dbReference type="SUPFAM" id="SSF52440">
    <property type="entry name" value="PreATP-grasp domain"/>
    <property type="match status" value="1"/>
</dbReference>
<dbReference type="InterPro" id="IPR020562">
    <property type="entry name" value="PRibGlycinamide_synth_N"/>
</dbReference>
<evidence type="ECO:0000256" key="7">
    <source>
        <dbReference type="ARBA" id="ARBA00022840"/>
    </source>
</evidence>
<comment type="catalytic activity">
    <reaction evidence="11">
        <text>5-phospho-beta-D-ribosylamine + glycine + ATP = N(1)-(5-phospho-beta-D-ribosyl)glycinamide + ADP + phosphate + H(+)</text>
        <dbReference type="Rhea" id="RHEA:17453"/>
        <dbReference type="ChEBI" id="CHEBI:15378"/>
        <dbReference type="ChEBI" id="CHEBI:30616"/>
        <dbReference type="ChEBI" id="CHEBI:43474"/>
        <dbReference type="ChEBI" id="CHEBI:57305"/>
        <dbReference type="ChEBI" id="CHEBI:58681"/>
        <dbReference type="ChEBI" id="CHEBI:143788"/>
        <dbReference type="ChEBI" id="CHEBI:456216"/>
        <dbReference type="EC" id="6.3.4.13"/>
    </reaction>
</comment>
<evidence type="ECO:0000259" key="13">
    <source>
        <dbReference type="PROSITE" id="PS50975"/>
    </source>
</evidence>
<dbReference type="InterPro" id="IPR013815">
    <property type="entry name" value="ATP_grasp_subdomain_1"/>
</dbReference>
<dbReference type="PROSITE" id="PS50975">
    <property type="entry name" value="ATP_GRASP"/>
    <property type="match status" value="1"/>
</dbReference>
<dbReference type="InterPro" id="IPR016185">
    <property type="entry name" value="PreATP-grasp_dom_sf"/>
</dbReference>
<comment type="cofactor">
    <cofactor evidence="1">
        <name>Mn(2+)</name>
        <dbReference type="ChEBI" id="CHEBI:29035"/>
    </cofactor>
</comment>
<dbReference type="EC" id="6.3.4.13" evidence="3 11"/>
<dbReference type="Pfam" id="PF02843">
    <property type="entry name" value="GARS_C"/>
    <property type="match status" value="1"/>
</dbReference>
<dbReference type="NCBIfam" id="TIGR00877">
    <property type="entry name" value="purD"/>
    <property type="match status" value="1"/>
</dbReference>
<evidence type="ECO:0000256" key="3">
    <source>
        <dbReference type="ARBA" id="ARBA00013255"/>
    </source>
</evidence>
<evidence type="ECO:0000256" key="9">
    <source>
        <dbReference type="ARBA" id="ARBA00042242"/>
    </source>
</evidence>
<dbReference type="Gene3D" id="3.30.1490.20">
    <property type="entry name" value="ATP-grasp fold, A domain"/>
    <property type="match status" value="1"/>
</dbReference>
<proteinExistence type="inferred from homology"/>
<dbReference type="PANTHER" id="PTHR43472:SF1">
    <property type="entry name" value="PHOSPHORIBOSYLAMINE--GLYCINE LIGASE, CHLOROPLASTIC"/>
    <property type="match status" value="1"/>
</dbReference>
<dbReference type="HAMAP" id="MF_00138">
    <property type="entry name" value="GARS"/>
    <property type="match status" value="1"/>
</dbReference>
<dbReference type="GO" id="GO:0016874">
    <property type="term" value="F:ligase activity"/>
    <property type="evidence" value="ECO:0007669"/>
    <property type="project" value="UniProtKB-KW"/>
</dbReference>
<evidence type="ECO:0000256" key="1">
    <source>
        <dbReference type="ARBA" id="ARBA00001936"/>
    </source>
</evidence>
<evidence type="ECO:0000256" key="2">
    <source>
        <dbReference type="ARBA" id="ARBA00005174"/>
    </source>
</evidence>
<protein>
    <recommendedName>
        <fullName evidence="3 11">Phosphoribosylamine--glycine ligase</fullName>
        <ecNumber evidence="3 11">6.3.4.13</ecNumber>
    </recommendedName>
    <alternativeName>
        <fullName evidence="11">GARS</fullName>
    </alternativeName>
    <alternativeName>
        <fullName evidence="9 11">Glycinamide ribonucleotide synthetase</fullName>
    </alternativeName>
    <alternativeName>
        <fullName evidence="10 11">Phosphoribosylglycinamide synthetase</fullName>
    </alternativeName>
</protein>
<evidence type="ECO:0000256" key="8">
    <source>
        <dbReference type="ARBA" id="ARBA00038345"/>
    </source>
</evidence>
<dbReference type="SUPFAM" id="SSF56059">
    <property type="entry name" value="Glutathione synthetase ATP-binding domain-like"/>
    <property type="match status" value="1"/>
</dbReference>
<organism evidence="14 15">
    <name type="scientific">Hathewaya limosa</name>
    <name type="common">Clostridium limosum</name>
    <dbReference type="NCBI Taxonomy" id="1536"/>
    <lineage>
        <taxon>Bacteria</taxon>
        <taxon>Bacillati</taxon>
        <taxon>Bacillota</taxon>
        <taxon>Clostridia</taxon>
        <taxon>Eubacteriales</taxon>
        <taxon>Clostridiaceae</taxon>
        <taxon>Hathewaya</taxon>
    </lineage>
</organism>
<evidence type="ECO:0000313" key="14">
    <source>
        <dbReference type="EMBL" id="MDQ0479863.1"/>
    </source>
</evidence>
<keyword evidence="15" id="KW-1185">Reference proteome</keyword>
<dbReference type="SMART" id="SM01210">
    <property type="entry name" value="GARS_C"/>
    <property type="match status" value="1"/>
</dbReference>
<evidence type="ECO:0000256" key="12">
    <source>
        <dbReference type="PROSITE-ProRule" id="PRU00409"/>
    </source>
</evidence>
<dbReference type="InterPro" id="IPR037123">
    <property type="entry name" value="PRibGlycinamide_synth_C_sf"/>
</dbReference>
<dbReference type="Gene3D" id="3.30.470.20">
    <property type="entry name" value="ATP-grasp fold, B domain"/>
    <property type="match status" value="1"/>
</dbReference>
<keyword evidence="6 11" id="KW-0658">Purine biosynthesis</keyword>
<dbReference type="SUPFAM" id="SSF51246">
    <property type="entry name" value="Rudiment single hybrid motif"/>
    <property type="match status" value="1"/>
</dbReference>
<evidence type="ECO:0000256" key="5">
    <source>
        <dbReference type="ARBA" id="ARBA00022741"/>
    </source>
</evidence>
<dbReference type="Proteomes" id="UP001224418">
    <property type="component" value="Unassembled WGS sequence"/>
</dbReference>
<dbReference type="Gene3D" id="3.40.50.20">
    <property type="match status" value="1"/>
</dbReference>
<accession>A0ABU0JS18</accession>
<dbReference type="Gene3D" id="3.90.600.10">
    <property type="entry name" value="Phosphoribosylglycinamide synthetase, C-terminal domain"/>
    <property type="match status" value="1"/>
</dbReference>
<dbReference type="InterPro" id="IPR011761">
    <property type="entry name" value="ATP-grasp"/>
</dbReference>
<sequence>MNILLLGSGGREHALAYKLSENNSIEKIYCVQGNEGISLEHKCECIDIKENKEIVRFAKEKDIDLTIVGPEVPLCQGIVDLFRKEGLKIFGPNKESAQLEGSKVFAKNFMRKYGVKTAEYKVFDNMEKALEYANNAPYPIVIKADGLAAGKGVVIVNSKEEAKKTIVDFMGKDVFKGAGTTIVMEEFLEGVEASILSITDGEVIIPFISSKDHKQLLDGDKGPNTGGMGVIAPNPYCTKEVLMDFKESIMNPTLKGIKKEKLDFIGVIFFGIMICKKGVYLLEYNVRMGDPETQCVLSLMDSDLVEIINAAINKKLKDQEIKWKEGNACTLVLASNGYPKEYKKGFKIEIQEPIEGKVFFAGVKKEKESLVTNGGRVLSITTTDNLLEKAIKKAYKEVNNIKFEGMYYRKDIGKLNMH</sequence>
<dbReference type="Pfam" id="PF02844">
    <property type="entry name" value="GARS_N"/>
    <property type="match status" value="1"/>
</dbReference>
<dbReference type="InterPro" id="IPR020561">
    <property type="entry name" value="PRibGlycinamid_synth_ATP-grasp"/>
</dbReference>
<dbReference type="InterPro" id="IPR000115">
    <property type="entry name" value="PRibGlycinamide_synth"/>
</dbReference>